<dbReference type="Gene3D" id="1.10.10.10">
    <property type="entry name" value="Winged helix-like DNA-binding domain superfamily/Winged helix DNA-binding domain"/>
    <property type="match status" value="1"/>
</dbReference>
<dbReference type="AlphaFoldDB" id="A0A6N7QT78"/>
<dbReference type="SUPFAM" id="SSF102405">
    <property type="entry name" value="MCP/YpsA-like"/>
    <property type="match status" value="1"/>
</dbReference>
<dbReference type="InterPro" id="IPR003488">
    <property type="entry name" value="DprA"/>
</dbReference>
<proteinExistence type="inferred from homology"/>
<name>A0A6N7QT78_9GAMM</name>
<dbReference type="EMBL" id="WJPP01000003">
    <property type="protein sequence ID" value="MRH78338.1"/>
    <property type="molecule type" value="Genomic_DNA"/>
</dbReference>
<gene>
    <name evidence="4" type="primary">dprA</name>
    <name evidence="4" type="ORF">GH984_06425</name>
</gene>
<dbReference type="Pfam" id="PF02481">
    <property type="entry name" value="DNA_processg_A"/>
    <property type="match status" value="1"/>
</dbReference>
<sequence length="358" mass="38452">MMDDATLKAWLTVARMPHTGPRRFADILKHFDSPLAYLETQKRPSKAVEIGVENDLRWAEGENCHLITRAHKTYPTALTDIADPPPRLFVQGNPKALNQPQVAIVGARNATNNGKDRAFEMAAMLATGGLTITSGLATGIDAHAHRGALAVQGQTIAVMATGPERLYPQENQYLADLIQQSGALVTEMPVGTLVTRGLFPRRNRLISGLSLGTLVVEAGAKSGALGTAQQALEQNREVMAIPGSVQSPVARGCHSLIRTGASLIETAHDVFSTLKLDGNVIEPVDVIQTSQASPELDAEQQRVMDALGYEAVSFDVLVKRLGLTPDRLSSMLLNLELLGLLIPTDGGRYERSNQRTGG</sequence>
<keyword evidence="5" id="KW-1185">Reference proteome</keyword>
<dbReference type="InterPro" id="IPR057666">
    <property type="entry name" value="DrpA_SLOG"/>
</dbReference>
<feature type="domain" description="DprA winged helix" evidence="3">
    <location>
        <begin position="290"/>
        <end position="347"/>
    </location>
</feature>
<dbReference type="GO" id="GO:0009294">
    <property type="term" value="P:DNA-mediated transformation"/>
    <property type="evidence" value="ECO:0007669"/>
    <property type="project" value="InterPro"/>
</dbReference>
<evidence type="ECO:0000313" key="5">
    <source>
        <dbReference type="Proteomes" id="UP000433788"/>
    </source>
</evidence>
<dbReference type="PANTHER" id="PTHR43022:SF1">
    <property type="entry name" value="PROTEIN SMF"/>
    <property type="match status" value="1"/>
</dbReference>
<comment type="similarity">
    <text evidence="1">Belongs to the DprA/Smf family.</text>
</comment>
<evidence type="ECO:0000259" key="2">
    <source>
        <dbReference type="Pfam" id="PF02481"/>
    </source>
</evidence>
<reference evidence="4 5" key="1">
    <citation type="submission" date="2019-11" db="EMBL/GenBank/DDBJ databases">
        <authorList>
            <person name="Zhang X.Y."/>
        </authorList>
    </citation>
    <scope>NUCLEOTIDE SEQUENCE [LARGE SCALE GENOMIC DNA]</scope>
    <source>
        <strain evidence="4 5">C176</strain>
    </source>
</reference>
<organism evidence="4 5">
    <name type="scientific">Spiribacter salilacus</name>
    <dbReference type="NCBI Taxonomy" id="2664894"/>
    <lineage>
        <taxon>Bacteria</taxon>
        <taxon>Pseudomonadati</taxon>
        <taxon>Pseudomonadota</taxon>
        <taxon>Gammaproteobacteria</taxon>
        <taxon>Chromatiales</taxon>
        <taxon>Ectothiorhodospiraceae</taxon>
        <taxon>Spiribacter</taxon>
    </lineage>
</organism>
<accession>A0A6N7QT78</accession>
<comment type="caution">
    <text evidence="4">The sequence shown here is derived from an EMBL/GenBank/DDBJ whole genome shotgun (WGS) entry which is preliminary data.</text>
</comment>
<dbReference type="Pfam" id="PF17782">
    <property type="entry name" value="WHD_DprA"/>
    <property type="match status" value="1"/>
</dbReference>
<protein>
    <submittedName>
        <fullName evidence="4">DNA-protecting protein DprA</fullName>
    </submittedName>
</protein>
<dbReference type="NCBIfam" id="TIGR00732">
    <property type="entry name" value="dprA"/>
    <property type="match status" value="1"/>
</dbReference>
<dbReference type="Gene3D" id="3.40.50.450">
    <property type="match status" value="1"/>
</dbReference>
<evidence type="ECO:0000256" key="1">
    <source>
        <dbReference type="ARBA" id="ARBA00006525"/>
    </source>
</evidence>
<feature type="domain" description="Smf/DprA SLOG" evidence="2">
    <location>
        <begin position="66"/>
        <end position="274"/>
    </location>
</feature>
<dbReference type="InterPro" id="IPR041614">
    <property type="entry name" value="DprA_WH"/>
</dbReference>
<evidence type="ECO:0000259" key="3">
    <source>
        <dbReference type="Pfam" id="PF17782"/>
    </source>
</evidence>
<dbReference type="Proteomes" id="UP000433788">
    <property type="component" value="Unassembled WGS sequence"/>
</dbReference>
<evidence type="ECO:0000313" key="4">
    <source>
        <dbReference type="EMBL" id="MRH78338.1"/>
    </source>
</evidence>
<dbReference type="InterPro" id="IPR036388">
    <property type="entry name" value="WH-like_DNA-bd_sf"/>
</dbReference>
<dbReference type="PANTHER" id="PTHR43022">
    <property type="entry name" value="PROTEIN SMF"/>
    <property type="match status" value="1"/>
</dbReference>